<dbReference type="GO" id="GO:0003700">
    <property type="term" value="F:DNA-binding transcription factor activity"/>
    <property type="evidence" value="ECO:0007669"/>
    <property type="project" value="InterPro"/>
</dbReference>
<feature type="active site" description="Proton acceptor" evidence="14">
    <location>
        <position position="352"/>
    </location>
</feature>
<reference evidence="16 17" key="1">
    <citation type="journal article" date="2014" name="Genome Biol. Evol.">
        <title>Genome degeneration and adaptation in a nascent stage of symbiosis.</title>
        <authorList>
            <person name="Oakeson K.F."/>
            <person name="Gil R."/>
            <person name="Clayton A.L."/>
            <person name="Dunn D.M."/>
            <person name="von Niederhausern A.C."/>
            <person name="Hamil C."/>
            <person name="Aoyagi A."/>
            <person name="Duval B."/>
            <person name="Baca A."/>
            <person name="Silva F.J."/>
            <person name="Vallier A."/>
            <person name="Jackson D.G."/>
            <person name="Latorre A."/>
            <person name="Weiss R.B."/>
            <person name="Heddi A."/>
            <person name="Moya A."/>
            <person name="Dale C."/>
        </authorList>
    </citation>
    <scope>NUCLEOTIDE SEQUENCE [LARGE SCALE GENOMIC DNA]</scope>
    <source>
        <strain evidence="16 17">HS1</strain>
    </source>
</reference>
<dbReference type="NCBIfam" id="TIGR02152">
    <property type="entry name" value="D_ribokin_bact"/>
    <property type="match status" value="1"/>
</dbReference>
<dbReference type="InterPro" id="IPR029056">
    <property type="entry name" value="Ribokinase-like"/>
</dbReference>
<dbReference type="Pfam" id="PF08220">
    <property type="entry name" value="HTH_DeoR"/>
    <property type="match status" value="1"/>
</dbReference>
<keyword evidence="5 14" id="KW-0479">Metal-binding</keyword>
<comment type="catalytic activity">
    <reaction evidence="14">
        <text>D-ribose + ATP = D-ribose 5-phosphate + ADP + H(+)</text>
        <dbReference type="Rhea" id="RHEA:13697"/>
        <dbReference type="ChEBI" id="CHEBI:15378"/>
        <dbReference type="ChEBI" id="CHEBI:30616"/>
        <dbReference type="ChEBI" id="CHEBI:47013"/>
        <dbReference type="ChEBI" id="CHEBI:78346"/>
        <dbReference type="ChEBI" id="CHEBI:456216"/>
        <dbReference type="EC" id="2.7.1.15"/>
    </reaction>
</comment>
<keyword evidence="4 14" id="KW-0808">Transferase</keyword>
<keyword evidence="11" id="KW-0805">Transcription regulation</keyword>
<evidence type="ECO:0000256" key="4">
    <source>
        <dbReference type="ARBA" id="ARBA00022679"/>
    </source>
</evidence>
<feature type="binding site" evidence="14">
    <location>
        <begin position="320"/>
        <end position="325"/>
    </location>
    <ligand>
        <name>ATP</name>
        <dbReference type="ChEBI" id="CHEBI:30616"/>
    </ligand>
</feature>
<dbReference type="Gene3D" id="3.40.1190.20">
    <property type="match status" value="1"/>
</dbReference>
<keyword evidence="12" id="KW-0804">Transcription</keyword>
<dbReference type="PROSITE" id="PS00584">
    <property type="entry name" value="PFKB_KINASES_2"/>
    <property type="match status" value="1"/>
</dbReference>
<dbReference type="SMART" id="SM00420">
    <property type="entry name" value="HTH_DEOR"/>
    <property type="match status" value="1"/>
</dbReference>
<keyword evidence="9 14" id="KW-0460">Magnesium</keyword>
<dbReference type="GO" id="GO:0005524">
    <property type="term" value="F:ATP binding"/>
    <property type="evidence" value="ECO:0007669"/>
    <property type="project" value="UniProtKB-UniRule"/>
</dbReference>
<dbReference type="AlphaFoldDB" id="W0HY08"/>
<protein>
    <recommendedName>
        <fullName evidence="3 14">Ribokinase</fullName>
        <shortName evidence="14">RK</shortName>
        <ecNumber evidence="2 14">2.7.1.15</ecNumber>
    </recommendedName>
</protein>
<dbReference type="RefSeq" id="WP_025422542.1">
    <property type="nucleotide sequence ID" value="NZ_CP006569.1"/>
</dbReference>
<feature type="binding site" evidence="14">
    <location>
        <position position="382"/>
    </location>
    <ligand>
        <name>K(+)</name>
        <dbReference type="ChEBI" id="CHEBI:29103"/>
    </ligand>
</feature>
<evidence type="ECO:0000256" key="10">
    <source>
        <dbReference type="ARBA" id="ARBA00022958"/>
    </source>
</evidence>
<dbReference type="EMBL" id="CP006569">
    <property type="protein sequence ID" value="AHF77402.1"/>
    <property type="molecule type" value="Genomic_DNA"/>
</dbReference>
<feature type="binding site" evidence="14">
    <location>
        <begin position="351"/>
        <end position="352"/>
    </location>
    <ligand>
        <name>ATP</name>
        <dbReference type="ChEBI" id="CHEBI:30616"/>
    </ligand>
</feature>
<dbReference type="InterPro" id="IPR011611">
    <property type="entry name" value="PfkB_dom"/>
</dbReference>
<dbReference type="CDD" id="cd01174">
    <property type="entry name" value="ribokinase"/>
    <property type="match status" value="1"/>
</dbReference>
<keyword evidence="14" id="KW-0963">Cytoplasm</keyword>
<dbReference type="KEGG" id="sod:Sant_2358"/>
<accession>W0HY08</accession>
<gene>
    <name evidence="14" type="primary">rbsK</name>
    <name evidence="16" type="ORF">Sant_2358</name>
</gene>
<feature type="domain" description="HTH deoR-type" evidence="15">
    <location>
        <begin position="4"/>
        <end position="59"/>
    </location>
</feature>
<evidence type="ECO:0000256" key="13">
    <source>
        <dbReference type="ARBA" id="ARBA00023277"/>
    </source>
</evidence>
<comment type="similarity">
    <text evidence="14">Belongs to the carbohydrate kinase PfkB family. Ribokinase subfamily.</text>
</comment>
<comment type="pathway">
    <text evidence="14">Carbohydrate metabolism; D-ribose degradation; D-ribose 5-phosphate from beta-D-ribopyranose: step 2/2.</text>
</comment>
<dbReference type="SUPFAM" id="SSF53613">
    <property type="entry name" value="Ribokinase-like"/>
    <property type="match status" value="1"/>
</dbReference>
<dbReference type="GO" id="GO:0005829">
    <property type="term" value="C:cytosol"/>
    <property type="evidence" value="ECO:0007669"/>
    <property type="project" value="TreeGrafter"/>
</dbReference>
<evidence type="ECO:0000256" key="9">
    <source>
        <dbReference type="ARBA" id="ARBA00022842"/>
    </source>
</evidence>
<dbReference type="HAMAP" id="MF_01987">
    <property type="entry name" value="Ribokinase"/>
    <property type="match status" value="1"/>
</dbReference>
<dbReference type="PATRIC" id="fig|1239307.3.peg.2619"/>
<feature type="binding site" evidence="14">
    <location>
        <position position="352"/>
    </location>
    <ligand>
        <name>substrate</name>
    </ligand>
</feature>
<keyword evidence="13 14" id="KW-0119">Carbohydrate metabolism</keyword>
<dbReference type="Gene3D" id="1.10.10.10">
    <property type="entry name" value="Winged helix-like DNA-binding domain superfamily/Winged helix DNA-binding domain"/>
    <property type="match status" value="1"/>
</dbReference>
<comment type="function">
    <text evidence="14">Catalyzes the phosphorylation of ribose at O-5 in a reaction requiring ATP and magnesium. The resulting D-ribose-5-phosphate can then be used either for sythesis of nucleotides, histidine, and tryptophan, or as a component of the pentose phosphate pathway.</text>
</comment>
<evidence type="ECO:0000256" key="1">
    <source>
        <dbReference type="ARBA" id="ARBA00005380"/>
    </source>
</evidence>
<dbReference type="InterPro" id="IPR011877">
    <property type="entry name" value="Ribokinase"/>
</dbReference>
<evidence type="ECO:0000256" key="2">
    <source>
        <dbReference type="ARBA" id="ARBA00012035"/>
    </source>
</evidence>
<evidence type="ECO:0000256" key="6">
    <source>
        <dbReference type="ARBA" id="ARBA00022741"/>
    </source>
</evidence>
<keyword evidence="7 14" id="KW-0418">Kinase</keyword>
<comment type="caution">
    <text evidence="14">Lacks conserved residue(s) required for the propagation of feature annotation.</text>
</comment>
<feature type="binding site" evidence="14">
    <location>
        <position position="284"/>
    </location>
    <ligand>
        <name>ATP</name>
        <dbReference type="ChEBI" id="CHEBI:30616"/>
    </ligand>
</feature>
<evidence type="ECO:0000256" key="3">
    <source>
        <dbReference type="ARBA" id="ARBA00016943"/>
    </source>
</evidence>
<feature type="binding site" evidence="14">
    <location>
        <begin position="138"/>
        <end position="142"/>
    </location>
    <ligand>
        <name>substrate</name>
    </ligand>
</feature>
<feature type="binding site" evidence="14">
    <location>
        <position position="385"/>
    </location>
    <ligand>
        <name>K(+)</name>
        <dbReference type="ChEBI" id="CHEBI:29103"/>
    </ligand>
</feature>
<comment type="subcellular location">
    <subcellularLocation>
        <location evidence="14">Cytoplasm</location>
    </subcellularLocation>
</comment>
<dbReference type="SUPFAM" id="SSF46785">
    <property type="entry name" value="Winged helix' DNA-binding domain"/>
    <property type="match status" value="1"/>
</dbReference>
<feature type="binding site" evidence="14">
    <location>
        <position position="346"/>
    </location>
    <ligand>
        <name>K(+)</name>
        <dbReference type="ChEBI" id="CHEBI:29103"/>
    </ligand>
</feature>
<dbReference type="OrthoDB" id="9776822at2"/>
<dbReference type="FunFam" id="3.40.1190.20:FF:000019">
    <property type="entry name" value="Ribokinase"/>
    <property type="match status" value="1"/>
</dbReference>
<evidence type="ECO:0000259" key="15">
    <source>
        <dbReference type="PROSITE" id="PS51000"/>
    </source>
</evidence>
<name>W0HY08_9GAMM</name>
<evidence type="ECO:0000256" key="12">
    <source>
        <dbReference type="ARBA" id="ARBA00023163"/>
    </source>
</evidence>
<comment type="similarity">
    <text evidence="1">Belongs to the carbohydrate kinase pfkB family.</text>
</comment>
<evidence type="ECO:0000313" key="17">
    <source>
        <dbReference type="Proteomes" id="UP000019028"/>
    </source>
</evidence>
<feature type="binding site" evidence="14">
    <location>
        <position position="387"/>
    </location>
    <ligand>
        <name>K(+)</name>
        <dbReference type="ChEBI" id="CHEBI:29103"/>
    </ligand>
</feature>
<feature type="binding site" evidence="14">
    <location>
        <begin position="110"/>
        <end position="112"/>
    </location>
    <ligand>
        <name>substrate</name>
    </ligand>
</feature>
<dbReference type="GO" id="GO:0046872">
    <property type="term" value="F:metal ion binding"/>
    <property type="evidence" value="ECO:0007669"/>
    <property type="project" value="UniProtKB-KW"/>
</dbReference>
<dbReference type="InterPro" id="IPR001034">
    <property type="entry name" value="DeoR_HTH"/>
</dbReference>
<dbReference type="PRINTS" id="PR00990">
    <property type="entry name" value="RIBOKINASE"/>
</dbReference>
<sequence length="405" mass="43611">MRNKTARRESVYRFIRENGRSTVNFLASYLSVTRETIRSDLTSLEQEGLIIRFHGGARLSPITAKENVIAAENRNISALFRTLNRCQDGAMSVTQNHSGRGKVCILGSFNVDIVARVERFPKSGETLIASENTLGPGGKGCNQAMAAFYADAKVHFVAKVGTDQFSQFARNHFKSSGMDSYTLYQTAEYPTGSAVIYVSEQDGENMIAIAPGANQTITPEEINELLPELNSATVLLVQLENNIDAVGNIIDLAHTLNKMVIVNPAPYSPEIKPYLHKVDILTPNETEASLLANIEVTDIDSATRAAKIILSYGVKNVLITLGSQGVLLAENGHVTHLPAFPAVVVDTTGAGDSFNGALAASLANGKDLLQAAHYAAAFASLAVEREGAANMPSHQAALQRLAQRR</sequence>
<keyword evidence="8 14" id="KW-0067">ATP-binding</keyword>
<dbReference type="InterPro" id="IPR036390">
    <property type="entry name" value="WH_DNA-bd_sf"/>
</dbReference>
<evidence type="ECO:0000256" key="5">
    <source>
        <dbReference type="ARBA" id="ARBA00022723"/>
    </source>
</evidence>
<evidence type="ECO:0000313" key="16">
    <source>
        <dbReference type="EMBL" id="AHF77402.1"/>
    </source>
</evidence>
<evidence type="ECO:0000256" key="8">
    <source>
        <dbReference type="ARBA" id="ARBA00022840"/>
    </source>
</evidence>
<dbReference type="PROSITE" id="PS51000">
    <property type="entry name" value="HTH_DEOR_2"/>
    <property type="match status" value="1"/>
</dbReference>
<evidence type="ECO:0000256" key="14">
    <source>
        <dbReference type="HAMAP-Rule" id="MF_01987"/>
    </source>
</evidence>
<dbReference type="PRINTS" id="PR00037">
    <property type="entry name" value="HTHLACR"/>
</dbReference>
<keyword evidence="17" id="KW-1185">Reference proteome</keyword>
<dbReference type="PANTHER" id="PTHR10584">
    <property type="entry name" value="SUGAR KINASE"/>
    <property type="match status" value="1"/>
</dbReference>
<organism evidence="16 17">
    <name type="scientific">Sodalis praecaptivus</name>
    <dbReference type="NCBI Taxonomy" id="1239307"/>
    <lineage>
        <taxon>Bacteria</taxon>
        <taxon>Pseudomonadati</taxon>
        <taxon>Pseudomonadota</taxon>
        <taxon>Gammaproteobacteria</taxon>
        <taxon>Enterobacterales</taxon>
        <taxon>Bruguierivoracaceae</taxon>
        <taxon>Sodalis</taxon>
    </lineage>
</organism>
<evidence type="ECO:0000256" key="11">
    <source>
        <dbReference type="ARBA" id="ARBA00023015"/>
    </source>
</evidence>
<feature type="binding site" evidence="14">
    <location>
        <position position="240"/>
    </location>
    <ligand>
        <name>substrate</name>
    </ligand>
</feature>
<dbReference type="InterPro" id="IPR002139">
    <property type="entry name" value="Ribo/fructo_kinase"/>
</dbReference>
<dbReference type="GO" id="GO:0004747">
    <property type="term" value="F:ribokinase activity"/>
    <property type="evidence" value="ECO:0007669"/>
    <property type="project" value="UniProtKB-UniRule"/>
</dbReference>
<dbReference type="Proteomes" id="UP000019028">
    <property type="component" value="Chromosome"/>
</dbReference>
<keyword evidence="6 14" id="KW-0547">Nucleotide-binding</keyword>
<dbReference type="UniPathway" id="UPA00916">
    <property type="reaction ID" value="UER00889"/>
</dbReference>
<dbReference type="GO" id="GO:0019303">
    <property type="term" value="P:D-ribose catabolic process"/>
    <property type="evidence" value="ECO:0007669"/>
    <property type="project" value="UniProtKB-UniRule"/>
</dbReference>
<dbReference type="InterPro" id="IPR036388">
    <property type="entry name" value="WH-like_DNA-bd_sf"/>
</dbReference>
<comment type="cofactor">
    <cofactor evidence="14">
        <name>Mg(2+)</name>
        <dbReference type="ChEBI" id="CHEBI:18420"/>
    </cofactor>
    <text evidence="14">Requires a divalent cation, most likely magnesium in vivo, as an electrophilic catalyst to aid phosphoryl group transfer. It is the chelate of the metal and the nucleotide that is the actual substrate.</text>
</comment>
<dbReference type="PANTHER" id="PTHR10584:SF166">
    <property type="entry name" value="RIBOKINASE"/>
    <property type="match status" value="1"/>
</dbReference>
<dbReference type="EC" id="2.7.1.15" evidence="2 14"/>
<proteinExistence type="inferred from homology"/>
<evidence type="ECO:0000256" key="7">
    <source>
        <dbReference type="ARBA" id="ARBA00022777"/>
    </source>
</evidence>
<comment type="subunit">
    <text evidence="14">Homodimer.</text>
</comment>
<dbReference type="HOGENOM" id="CLU_027634_2_3_6"/>
<dbReference type="Pfam" id="PF00294">
    <property type="entry name" value="PfkB"/>
    <property type="match status" value="1"/>
</dbReference>
<comment type="activity regulation">
    <text evidence="14">Activated by a monovalent cation that binds near, but not in, the active site. The most likely occupant of the site in vivo is potassium. Ion binding induces a conformational change that may alter substrate affinity.</text>
</comment>
<feature type="binding site" evidence="14">
    <location>
        <position position="348"/>
    </location>
    <ligand>
        <name>K(+)</name>
        <dbReference type="ChEBI" id="CHEBI:29103"/>
    </ligand>
</feature>
<dbReference type="InterPro" id="IPR002173">
    <property type="entry name" value="Carboh/pur_kinase_PfkB_CS"/>
</dbReference>
<keyword evidence="10 14" id="KW-0630">Potassium</keyword>